<gene>
    <name evidence="2" type="ORF">DMA12_28445</name>
</gene>
<dbReference type="AlphaFoldDB" id="A0A428WA07"/>
<dbReference type="Pfam" id="PF07883">
    <property type="entry name" value="Cupin_2"/>
    <property type="match status" value="1"/>
</dbReference>
<reference evidence="2 3" key="1">
    <citation type="submission" date="2018-05" db="EMBL/GenBank/DDBJ databases">
        <title>Evolution of GPA BGCs.</title>
        <authorList>
            <person name="Waglechner N."/>
            <person name="Wright G.D."/>
        </authorList>
    </citation>
    <scope>NUCLEOTIDE SEQUENCE [LARGE SCALE GENOMIC DNA]</scope>
    <source>
        <strain evidence="2 3">DSM 5908</strain>
    </source>
</reference>
<evidence type="ECO:0000313" key="2">
    <source>
        <dbReference type="EMBL" id="RSM39787.1"/>
    </source>
</evidence>
<dbReference type="InterPro" id="IPR014710">
    <property type="entry name" value="RmlC-like_jellyroll"/>
</dbReference>
<keyword evidence="3" id="KW-1185">Reference proteome</keyword>
<feature type="domain" description="Cupin type-2" evidence="1">
    <location>
        <begin position="44"/>
        <end position="111"/>
    </location>
</feature>
<evidence type="ECO:0000259" key="1">
    <source>
        <dbReference type="Pfam" id="PF07883"/>
    </source>
</evidence>
<dbReference type="InterPro" id="IPR053146">
    <property type="entry name" value="QDO-like"/>
</dbReference>
<dbReference type="Gene3D" id="2.60.120.10">
    <property type="entry name" value="Jelly Rolls"/>
    <property type="match status" value="1"/>
</dbReference>
<dbReference type="PANTHER" id="PTHR36440">
    <property type="entry name" value="PUTATIVE (AFU_ORTHOLOGUE AFUA_8G07350)-RELATED"/>
    <property type="match status" value="1"/>
</dbReference>
<dbReference type="InterPro" id="IPR013096">
    <property type="entry name" value="Cupin_2"/>
</dbReference>
<dbReference type="PANTHER" id="PTHR36440:SF1">
    <property type="entry name" value="PUTATIVE (AFU_ORTHOLOGUE AFUA_8G07350)-RELATED"/>
    <property type="match status" value="1"/>
</dbReference>
<dbReference type="EMBL" id="QHHU01000043">
    <property type="protein sequence ID" value="RSM39787.1"/>
    <property type="molecule type" value="Genomic_DNA"/>
</dbReference>
<sequence>MTTNLETLLVRHDEAEQLGSTPDTMTLLADVSQTGGHLSTTRTTLSRGRDGATPHFHTSSAEMFFIVDGELQILSDEKVVTAGTGDMLFVPPHTTHAFGATERSGADVLIVFTPGVERFEYFRMIDRIRRGEAAPEEILASQDRFDNHFVDSATWRAARAVSV</sequence>
<evidence type="ECO:0000313" key="3">
    <source>
        <dbReference type="Proteomes" id="UP000286716"/>
    </source>
</evidence>
<protein>
    <submittedName>
        <fullName evidence="2">Cupin domain-containing protein</fullName>
    </submittedName>
</protein>
<organism evidence="2 3">
    <name type="scientific">Amycolatopsis balhimycina DSM 5908</name>
    <dbReference type="NCBI Taxonomy" id="1081091"/>
    <lineage>
        <taxon>Bacteria</taxon>
        <taxon>Bacillati</taxon>
        <taxon>Actinomycetota</taxon>
        <taxon>Actinomycetes</taxon>
        <taxon>Pseudonocardiales</taxon>
        <taxon>Pseudonocardiaceae</taxon>
        <taxon>Amycolatopsis</taxon>
    </lineage>
</organism>
<dbReference type="RefSeq" id="WP_020643353.1">
    <property type="nucleotide sequence ID" value="NZ_QHHU01000043.1"/>
</dbReference>
<dbReference type="OrthoDB" id="5243731at2"/>
<dbReference type="InterPro" id="IPR011051">
    <property type="entry name" value="RmlC_Cupin_sf"/>
</dbReference>
<name>A0A428WA07_AMYBA</name>
<proteinExistence type="predicted"/>
<accession>A0A428WA07</accession>
<dbReference type="SUPFAM" id="SSF51182">
    <property type="entry name" value="RmlC-like cupins"/>
    <property type="match status" value="1"/>
</dbReference>
<comment type="caution">
    <text evidence="2">The sequence shown here is derived from an EMBL/GenBank/DDBJ whole genome shotgun (WGS) entry which is preliminary data.</text>
</comment>
<dbReference type="Proteomes" id="UP000286716">
    <property type="component" value="Unassembled WGS sequence"/>
</dbReference>